<dbReference type="EMBL" id="LJSN01000002">
    <property type="protein sequence ID" value="PNE40207.1"/>
    <property type="molecule type" value="Genomic_DNA"/>
</dbReference>
<reference evidence="3" key="1">
    <citation type="submission" date="2015-09" db="EMBL/GenBank/DDBJ databases">
        <authorList>
            <person name="Graham D.E."/>
            <person name="Mahan K.M."/>
            <person name="Klingeman D.M."/>
            <person name="Fida T."/>
            <person name="Giannone R.J."/>
            <person name="Hettich R.L."/>
            <person name="Parry R.J."/>
            <person name="Spain J.C."/>
        </authorList>
    </citation>
    <scope>NUCLEOTIDE SEQUENCE [LARGE SCALE GENOMIC DNA]</scope>
    <source>
        <strain evidence="3">JCM 4701</strain>
    </source>
</reference>
<dbReference type="AlphaFoldDB" id="A0A2N8PGP0"/>
<evidence type="ECO:0000259" key="1">
    <source>
        <dbReference type="Pfam" id="PF01370"/>
    </source>
</evidence>
<sequence>MRVFVTGASGFIGSAVVPELIGAGHQVLGLARSDASAERLTAAGAQVHRGTLEDVDTLRAGAAASDGVIHLAFIHDFSRYAHAAHTDLRAIETLGAALEGSDRPLVVASGTLGIAEGRVATEQDVPVADSIGALRAPSAQATLALTTRGVRSSVLRLAPSVHGEGDHGFVKTLIDIARDRGVSGYVGDGSNRWCAVHRSDAARLFRLALEGAPAGSVLHGVAEQAVPVRIIAEVIGRHLGLPVASVSPADAERHFGWLGAFFGADAPTSSALTRELLGWQPTHHGLIDDLEQGHYFRASADRSTLP</sequence>
<dbReference type="InterPro" id="IPR001509">
    <property type="entry name" value="Epimerase_deHydtase"/>
</dbReference>
<evidence type="ECO:0000313" key="2">
    <source>
        <dbReference type="EMBL" id="PNE40207.1"/>
    </source>
</evidence>
<dbReference type="CDD" id="cd05262">
    <property type="entry name" value="SDR_a7"/>
    <property type="match status" value="1"/>
</dbReference>
<dbReference type="PANTHER" id="PTHR48079">
    <property type="entry name" value="PROTEIN YEEZ"/>
    <property type="match status" value="1"/>
</dbReference>
<protein>
    <submittedName>
        <fullName evidence="2">3-beta hydroxysteroid dehydrogenase</fullName>
    </submittedName>
</protein>
<keyword evidence="3" id="KW-1185">Reference proteome</keyword>
<dbReference type="InterPro" id="IPR051783">
    <property type="entry name" value="NAD(P)-dependent_oxidoreduct"/>
</dbReference>
<dbReference type="Proteomes" id="UP000236047">
    <property type="component" value="Unassembled WGS sequence"/>
</dbReference>
<accession>A0A2N8PGP0</accession>
<gene>
    <name evidence="2" type="ORF">AOB60_04260</name>
</gene>
<dbReference type="GO" id="GO:0005737">
    <property type="term" value="C:cytoplasm"/>
    <property type="evidence" value="ECO:0007669"/>
    <property type="project" value="TreeGrafter"/>
</dbReference>
<name>A0A2N8PGP0_STRNR</name>
<proteinExistence type="predicted"/>
<dbReference type="RefSeq" id="WP_073443903.1">
    <property type="nucleotide sequence ID" value="NZ_LJSN01000002.1"/>
</dbReference>
<dbReference type="InterPro" id="IPR036291">
    <property type="entry name" value="NAD(P)-bd_dom_sf"/>
</dbReference>
<dbReference type="Gene3D" id="3.40.50.720">
    <property type="entry name" value="NAD(P)-binding Rossmann-like Domain"/>
    <property type="match status" value="1"/>
</dbReference>
<evidence type="ECO:0000313" key="3">
    <source>
        <dbReference type="Proteomes" id="UP000236047"/>
    </source>
</evidence>
<feature type="domain" description="NAD-dependent epimerase/dehydratase" evidence="1">
    <location>
        <begin position="3"/>
        <end position="211"/>
    </location>
</feature>
<dbReference type="SUPFAM" id="SSF51735">
    <property type="entry name" value="NAD(P)-binding Rossmann-fold domains"/>
    <property type="match status" value="1"/>
</dbReference>
<organism evidence="2 3">
    <name type="scientific">Streptomyces noursei</name>
    <name type="common">Streptomyces albulus</name>
    <dbReference type="NCBI Taxonomy" id="1971"/>
    <lineage>
        <taxon>Bacteria</taxon>
        <taxon>Bacillati</taxon>
        <taxon>Actinomycetota</taxon>
        <taxon>Actinomycetes</taxon>
        <taxon>Kitasatosporales</taxon>
        <taxon>Streptomycetaceae</taxon>
        <taxon>Streptomyces</taxon>
    </lineage>
</organism>
<comment type="caution">
    <text evidence="2">The sequence shown here is derived from an EMBL/GenBank/DDBJ whole genome shotgun (WGS) entry which is preliminary data.</text>
</comment>
<dbReference type="PANTHER" id="PTHR48079:SF6">
    <property type="entry name" value="NAD(P)-BINDING DOMAIN-CONTAINING PROTEIN-RELATED"/>
    <property type="match status" value="1"/>
</dbReference>
<dbReference type="GO" id="GO:0004029">
    <property type="term" value="F:aldehyde dehydrogenase (NAD+) activity"/>
    <property type="evidence" value="ECO:0007669"/>
    <property type="project" value="TreeGrafter"/>
</dbReference>
<dbReference type="Pfam" id="PF01370">
    <property type="entry name" value="Epimerase"/>
    <property type="match status" value="1"/>
</dbReference>